<comment type="caution">
    <text evidence="2">The sequence shown here is derived from an EMBL/GenBank/DDBJ whole genome shotgun (WGS) entry which is preliminary data.</text>
</comment>
<name>A0ABU3MJE1_9PROT</name>
<accession>A0ABU3MJE1</accession>
<dbReference type="Proteomes" id="UP001258945">
    <property type="component" value="Unassembled WGS sequence"/>
</dbReference>
<feature type="chain" id="PRO_5045450706" description="Peptidase A2 domain-containing protein" evidence="1">
    <location>
        <begin position="22"/>
        <end position="373"/>
    </location>
</feature>
<dbReference type="RefSeq" id="WP_314283913.1">
    <property type="nucleotide sequence ID" value="NZ_JAVVDO010000039.1"/>
</dbReference>
<gene>
    <name evidence="2" type="ORF">RQ831_17960</name>
</gene>
<evidence type="ECO:0000256" key="1">
    <source>
        <dbReference type="SAM" id="SignalP"/>
    </source>
</evidence>
<protein>
    <recommendedName>
        <fullName evidence="4">Peptidase A2 domain-containing protein</fullName>
    </recommendedName>
</protein>
<feature type="signal peptide" evidence="1">
    <location>
        <begin position="1"/>
        <end position="21"/>
    </location>
</feature>
<organism evidence="2 3">
    <name type="scientific">Roseomonas gilardii</name>
    <dbReference type="NCBI Taxonomy" id="257708"/>
    <lineage>
        <taxon>Bacteria</taxon>
        <taxon>Pseudomonadati</taxon>
        <taxon>Pseudomonadota</taxon>
        <taxon>Alphaproteobacteria</taxon>
        <taxon>Acetobacterales</taxon>
        <taxon>Roseomonadaceae</taxon>
        <taxon>Roseomonas</taxon>
    </lineage>
</organism>
<dbReference type="EMBL" id="JAVVDO010000039">
    <property type="protein sequence ID" value="MDT8332941.1"/>
    <property type="molecule type" value="Genomic_DNA"/>
</dbReference>
<keyword evidence="1" id="KW-0732">Signal</keyword>
<evidence type="ECO:0000313" key="2">
    <source>
        <dbReference type="EMBL" id="MDT8332941.1"/>
    </source>
</evidence>
<proteinExistence type="predicted"/>
<sequence length="373" mass="39788">MSLVGNRVVRTAASAFRLALATGLLLGVSGFPSNGGQSDMDPAQRDGGLRGTIFLRFMNAPGAHQPLAKVPKLLVSFGDEAHEAVMDTGSTGVLVAATMIPHWDTLPSLGDARLTYSSSGRVMEGRWVVTPVSIAGANGNTMTTRPMPVMAVTRISCLSNARNCEPEEMPRRVAMLGIGFARQGDHQAQSTPDRNPFLQMPATVASKVRRGYVVSRDGVRIGLRPDAIEEGFFTVSLSRSQQFDDWAPPPACISVANHVPPACGTMLMDTGVDRAFLTVPLAQLDGVTSHAEKGEPQLLPGTRIAVQLSRSGSPPWGYSFAADDAGDPVAPRGVTLVRPGQGPTFINTSFHFLNGFDYLYDAERGIVGYRARP</sequence>
<keyword evidence="3" id="KW-1185">Reference proteome</keyword>
<reference evidence="2 3" key="1">
    <citation type="journal article" date="2019" name="Microb. Pathog.">
        <title>Comparison of VITEK 2, MALDI-TOF MS, 16S rRNA gene sequencing, and whole-genome sequencing for identification of Roseomonas mucosa.</title>
        <authorList>
            <person name="Rudolph W.W."/>
            <person name="Gunzer F."/>
            <person name="Trauth M."/>
            <person name="Bunk B."/>
            <person name="Bigge R."/>
            <person name="Schrottner P."/>
        </authorList>
    </citation>
    <scope>NUCLEOTIDE SEQUENCE [LARGE SCALE GENOMIC DNA]</scope>
    <source>
        <strain evidence="2 3">DSM 103800</strain>
    </source>
</reference>
<evidence type="ECO:0008006" key="4">
    <source>
        <dbReference type="Google" id="ProtNLM"/>
    </source>
</evidence>
<evidence type="ECO:0000313" key="3">
    <source>
        <dbReference type="Proteomes" id="UP001258945"/>
    </source>
</evidence>